<evidence type="ECO:0008006" key="3">
    <source>
        <dbReference type="Google" id="ProtNLM"/>
    </source>
</evidence>
<dbReference type="HOGENOM" id="CLU_1924176_0_0_9"/>
<evidence type="ECO:0000313" key="2">
    <source>
        <dbReference type="Proteomes" id="UP000004416"/>
    </source>
</evidence>
<proteinExistence type="predicted"/>
<dbReference type="EMBL" id="AFZX01000010">
    <property type="protein sequence ID" value="EHL08980.1"/>
    <property type="molecule type" value="Genomic_DNA"/>
</dbReference>
<accession>G9XHH8</accession>
<evidence type="ECO:0000313" key="1">
    <source>
        <dbReference type="EMBL" id="EHL08980.1"/>
    </source>
</evidence>
<organism evidence="1 2">
    <name type="scientific">Desulfitobacterium hafniense DP7</name>
    <dbReference type="NCBI Taxonomy" id="537010"/>
    <lineage>
        <taxon>Bacteria</taxon>
        <taxon>Bacillati</taxon>
        <taxon>Bacillota</taxon>
        <taxon>Clostridia</taxon>
        <taxon>Eubacteriales</taxon>
        <taxon>Desulfitobacteriaceae</taxon>
        <taxon>Desulfitobacterium</taxon>
    </lineage>
</organism>
<name>G9XHH8_DESHA</name>
<sequence length="131" mass="15107">MLNVSRILYSPHLNQGFRVHRKTGAWDRGRWVETEKIIPFTGIVKPATAKELQQFPEADRPTSLIAFYSEKEMFLTEDSGNHQGTSDVAEWRGKCYRLIKVDPDVDYGFYRAYGDFIGRNENEPDSDTEAD</sequence>
<comment type="caution">
    <text evidence="1">The sequence shown here is derived from an EMBL/GenBank/DDBJ whole genome shotgun (WGS) entry which is preliminary data.</text>
</comment>
<reference evidence="1 2" key="1">
    <citation type="submission" date="2011-08" db="EMBL/GenBank/DDBJ databases">
        <authorList>
            <person name="Weinstock G."/>
            <person name="Sodergren E."/>
            <person name="Clifton S."/>
            <person name="Fulton L."/>
            <person name="Fulton B."/>
            <person name="Courtney L."/>
            <person name="Fronick C."/>
            <person name="Harrison M."/>
            <person name="Strong C."/>
            <person name="Farmer C."/>
            <person name="Delahaunty K."/>
            <person name="Markovic C."/>
            <person name="Hall O."/>
            <person name="Minx P."/>
            <person name="Tomlinson C."/>
            <person name="Mitreva M."/>
            <person name="Hou S."/>
            <person name="Chen J."/>
            <person name="Wollam A."/>
            <person name="Pepin K.H."/>
            <person name="Johnson M."/>
            <person name="Bhonagiri V."/>
            <person name="Zhang X."/>
            <person name="Suruliraj S."/>
            <person name="Warren W."/>
            <person name="Chinwalla A."/>
            <person name="Mardis E.R."/>
            <person name="Wilson R.K."/>
        </authorList>
    </citation>
    <scope>NUCLEOTIDE SEQUENCE [LARGE SCALE GENOMIC DNA]</scope>
    <source>
        <strain evidence="1 2">DP7</strain>
    </source>
</reference>
<dbReference type="AlphaFoldDB" id="G9XHH8"/>
<gene>
    <name evidence="1" type="ORF">HMPREF0322_00403</name>
</gene>
<dbReference type="Proteomes" id="UP000004416">
    <property type="component" value="Unassembled WGS sequence"/>
</dbReference>
<protein>
    <recommendedName>
        <fullName evidence="3">Phage head-tail adaptor</fullName>
    </recommendedName>
</protein>
<dbReference type="PATRIC" id="fig|537010.4.peg.378"/>